<sequence>MTNWKTLSSNNLILKKIRTLDTNLSLKTWSRSSIITNEFFGMRLKVHNGKDFIPLIVTPEMHGHKIGEFIGTRARYEFKKKKKKK</sequence>
<keyword evidence="2 4" id="KW-0689">Ribosomal protein</keyword>
<name>A0A890CKP8_9STRA</name>
<dbReference type="AlphaFoldDB" id="A0A890CKP8"/>
<organism evidence="5">
    <name type="scientific">Nannochloropsis limnetica</name>
    <dbReference type="NCBI Taxonomy" id="120807"/>
    <lineage>
        <taxon>Eukaryota</taxon>
        <taxon>Sar</taxon>
        <taxon>Stramenopiles</taxon>
        <taxon>Ochrophyta</taxon>
        <taxon>Eustigmatophyceae</taxon>
        <taxon>Eustigmatales</taxon>
        <taxon>Monodopsidaceae</taxon>
        <taxon>Nannochloropsis</taxon>
    </lineage>
</organism>
<dbReference type="GO" id="GO:0006412">
    <property type="term" value="P:translation"/>
    <property type="evidence" value="ECO:0007669"/>
    <property type="project" value="InterPro"/>
</dbReference>
<dbReference type="GO" id="GO:0003735">
    <property type="term" value="F:structural constituent of ribosome"/>
    <property type="evidence" value="ECO:0007669"/>
    <property type="project" value="InterPro"/>
</dbReference>
<dbReference type="PANTHER" id="PTHR11880">
    <property type="entry name" value="RIBOSOMAL PROTEIN S19P FAMILY MEMBER"/>
    <property type="match status" value="1"/>
</dbReference>
<keyword evidence="5" id="KW-0496">Mitochondrion</keyword>
<dbReference type="PIRSF" id="PIRSF002144">
    <property type="entry name" value="Ribosomal_S19"/>
    <property type="match status" value="1"/>
</dbReference>
<dbReference type="PANTHER" id="PTHR11880:SF8">
    <property type="entry name" value="SMALL RIBOSOMAL SUBUNIT PROTEIN US19M"/>
    <property type="match status" value="1"/>
</dbReference>
<evidence type="ECO:0000313" key="5">
    <source>
        <dbReference type="EMBL" id="QRG32488.1"/>
    </source>
</evidence>
<dbReference type="SUPFAM" id="SSF54570">
    <property type="entry name" value="Ribosomal protein S19"/>
    <property type="match status" value="1"/>
</dbReference>
<dbReference type="GO" id="GO:0005737">
    <property type="term" value="C:cytoplasm"/>
    <property type="evidence" value="ECO:0007669"/>
    <property type="project" value="UniProtKB-ARBA"/>
</dbReference>
<proteinExistence type="inferred from homology"/>
<accession>A0A890CKP8</accession>
<comment type="similarity">
    <text evidence="1 4">Belongs to the universal ribosomal protein uS19 family.</text>
</comment>
<dbReference type="Gene3D" id="3.30.860.10">
    <property type="entry name" value="30s Ribosomal Protein S19, Chain A"/>
    <property type="match status" value="1"/>
</dbReference>
<dbReference type="InterPro" id="IPR023575">
    <property type="entry name" value="Ribosomal_uS19_SF"/>
</dbReference>
<protein>
    <submittedName>
        <fullName evidence="5">30S ribosomal protein S19</fullName>
    </submittedName>
</protein>
<dbReference type="GO" id="GO:0000028">
    <property type="term" value="P:ribosomal small subunit assembly"/>
    <property type="evidence" value="ECO:0007669"/>
    <property type="project" value="TreeGrafter"/>
</dbReference>
<reference evidence="5" key="1">
    <citation type="submission" date="2020-08" db="EMBL/GenBank/DDBJ databases">
        <title>Environmental palaeogenomic reconstruction of an Ice Age algal population.</title>
        <authorList>
            <person name="Lammers Y."/>
            <person name="Heintzman P.D."/>
            <person name="Alsos I.G."/>
        </authorList>
    </citation>
    <scope>NUCLEOTIDE SEQUENCE</scope>
</reference>
<dbReference type="Pfam" id="PF00203">
    <property type="entry name" value="Ribosomal_S19"/>
    <property type="match status" value="1"/>
</dbReference>
<evidence type="ECO:0000256" key="2">
    <source>
        <dbReference type="ARBA" id="ARBA00022980"/>
    </source>
</evidence>
<dbReference type="GO" id="GO:0005840">
    <property type="term" value="C:ribosome"/>
    <property type="evidence" value="ECO:0007669"/>
    <property type="project" value="UniProtKB-KW"/>
</dbReference>
<evidence type="ECO:0000256" key="4">
    <source>
        <dbReference type="RuleBase" id="RU003485"/>
    </source>
</evidence>
<dbReference type="GO" id="GO:1990904">
    <property type="term" value="C:ribonucleoprotein complex"/>
    <property type="evidence" value="ECO:0007669"/>
    <property type="project" value="UniProtKB-KW"/>
</dbReference>
<keyword evidence="3 4" id="KW-0687">Ribonucleoprotein</keyword>
<dbReference type="EMBL" id="MT872227">
    <property type="protein sequence ID" value="QRG32488.1"/>
    <property type="molecule type" value="Genomic_DNA"/>
</dbReference>
<evidence type="ECO:0000256" key="3">
    <source>
        <dbReference type="ARBA" id="ARBA00023274"/>
    </source>
</evidence>
<dbReference type="HAMAP" id="MF_00531">
    <property type="entry name" value="Ribosomal_uS19"/>
    <property type="match status" value="1"/>
</dbReference>
<gene>
    <name evidence="5" type="primary">rps19</name>
</gene>
<evidence type="ECO:0000256" key="1">
    <source>
        <dbReference type="ARBA" id="ARBA00007345"/>
    </source>
</evidence>
<dbReference type="InterPro" id="IPR002222">
    <property type="entry name" value="Ribosomal_uS19"/>
</dbReference>
<geneLocation type="mitochondrion" evidence="5"/>
<dbReference type="EMBL" id="MT872229">
    <property type="protein sequence ID" value="QRG32558.1"/>
    <property type="molecule type" value="Genomic_DNA"/>
</dbReference>
<dbReference type="PRINTS" id="PR00975">
    <property type="entry name" value="RIBOSOMALS19"/>
</dbReference>